<dbReference type="AlphaFoldDB" id="A0A1I3SD65"/>
<evidence type="ECO:0000256" key="2">
    <source>
        <dbReference type="SAM" id="MobiDB-lite"/>
    </source>
</evidence>
<feature type="region of interest" description="Disordered" evidence="2">
    <location>
        <begin position="550"/>
        <end position="573"/>
    </location>
</feature>
<keyword evidence="1" id="KW-0677">Repeat</keyword>
<dbReference type="GO" id="GO:0016853">
    <property type="term" value="F:isomerase activity"/>
    <property type="evidence" value="ECO:0007669"/>
    <property type="project" value="UniProtKB-KW"/>
</dbReference>
<dbReference type="OrthoDB" id="9799230at2"/>
<keyword evidence="5" id="KW-1185">Reference proteome</keyword>
<dbReference type="InterPro" id="IPR011042">
    <property type="entry name" value="6-blade_b-propeller_TolB-like"/>
</dbReference>
<sequence>MSRRFSVSIILTLAAAIAWLAPSRSFPLLAEHPRTGNSPIAAQPLAANQTENPFPGRFPAPSFDGGTEWLNTSGPISLQDLRGKIVILDFWTYCCINCMHILPDLKYLEQKYPNELVVIGVHSAKFDNEKESENIREAIMRYEIAHPVVNDSEMTIARKYQFSSWPTLVLIDPEGNFVGRQPGEGNRELFDEVIGKMVAYHRAKGTLDEKPVKFNLEREKVEPTPLRFPGKVLADEAGGRLFITDSNHNRIVISSFTGQLLDIIGTGAIGAKDGGYAEASFDHPQGVALVKNDLYVADTENHLIRKIDLKKKQVATLAGTGVQSHVRPTFGGGGTMRKTALNSPWSIVELKDHLYVAMAGPHQLWRHHLGSDSIVPFVGSGREDIIDGPLRESALAQPSDIVTDGQVLYHVDSEGSAVRRDDVGPRAHVSTVVGPHDIPQGQSLFAFGDIDGVGDAVRLQHPIGLAIHNGSLYVADTYNDKIKKVDPVARTAVTWLGTGERGKGLEPVELFEPSGIAIAGNTMYIADTNNHRILATDLTTKKTREFVVNGLTPPTPPKTTEEEPYAGKTDDLPSSTVSGAGPLTVQVNFELPFEHELNQLAPLSYKVTVNGSQSVIDPEVIGKRKRAEADKTSATFTIPLTGKAGTTEVTLTVNYQYCKHGTGGVCRFATQQWKLPLTVASQGTDRITLTAKP</sequence>
<feature type="domain" description="Thioredoxin" evidence="3">
    <location>
        <begin position="54"/>
        <end position="199"/>
    </location>
</feature>
<dbReference type="InterPro" id="IPR012336">
    <property type="entry name" value="Thioredoxin-like_fold"/>
</dbReference>
<evidence type="ECO:0000259" key="3">
    <source>
        <dbReference type="PROSITE" id="PS51352"/>
    </source>
</evidence>
<dbReference type="InterPro" id="IPR013766">
    <property type="entry name" value="Thioredoxin_domain"/>
</dbReference>
<dbReference type="Gene3D" id="3.40.30.10">
    <property type="entry name" value="Glutaredoxin"/>
    <property type="match status" value="1"/>
</dbReference>
<dbReference type="InterPro" id="IPR036249">
    <property type="entry name" value="Thioredoxin-like_sf"/>
</dbReference>
<dbReference type="RefSeq" id="WP_092056564.1">
    <property type="nucleotide sequence ID" value="NZ_FOQD01000023.1"/>
</dbReference>
<dbReference type="SUPFAM" id="SSF101898">
    <property type="entry name" value="NHL repeat"/>
    <property type="match status" value="1"/>
</dbReference>
<dbReference type="SUPFAM" id="SSF52833">
    <property type="entry name" value="Thioredoxin-like"/>
    <property type="match status" value="1"/>
</dbReference>
<dbReference type="PANTHER" id="PTHR46388">
    <property type="entry name" value="NHL REPEAT-CONTAINING PROTEIN 2"/>
    <property type="match status" value="1"/>
</dbReference>
<dbReference type="CDD" id="cd03012">
    <property type="entry name" value="TlpA_like_DipZ_like"/>
    <property type="match status" value="1"/>
</dbReference>
<accession>A0A1I3SD65</accession>
<dbReference type="Proteomes" id="UP000199518">
    <property type="component" value="Unassembled WGS sequence"/>
</dbReference>
<dbReference type="PANTHER" id="PTHR46388:SF2">
    <property type="entry name" value="NHL REPEAT-CONTAINING PROTEIN 2"/>
    <property type="match status" value="1"/>
</dbReference>
<keyword evidence="4" id="KW-0413">Isomerase</keyword>
<name>A0A1I3SD65_9PLAN</name>
<evidence type="ECO:0000256" key="1">
    <source>
        <dbReference type="ARBA" id="ARBA00022737"/>
    </source>
</evidence>
<organism evidence="4 5">
    <name type="scientific">Planctomicrobium piriforme</name>
    <dbReference type="NCBI Taxonomy" id="1576369"/>
    <lineage>
        <taxon>Bacteria</taxon>
        <taxon>Pseudomonadati</taxon>
        <taxon>Planctomycetota</taxon>
        <taxon>Planctomycetia</taxon>
        <taxon>Planctomycetales</taxon>
        <taxon>Planctomycetaceae</taxon>
        <taxon>Planctomicrobium</taxon>
    </lineage>
</organism>
<proteinExistence type="predicted"/>
<dbReference type="PROSITE" id="PS51352">
    <property type="entry name" value="THIOREDOXIN_2"/>
    <property type="match status" value="1"/>
</dbReference>
<dbReference type="Pfam" id="PF01436">
    <property type="entry name" value="NHL"/>
    <property type="match status" value="1"/>
</dbReference>
<dbReference type="Gene3D" id="2.120.10.30">
    <property type="entry name" value="TolB, C-terminal domain"/>
    <property type="match status" value="2"/>
</dbReference>
<evidence type="ECO:0000313" key="5">
    <source>
        <dbReference type="Proteomes" id="UP000199518"/>
    </source>
</evidence>
<reference evidence="5" key="1">
    <citation type="submission" date="2016-10" db="EMBL/GenBank/DDBJ databases">
        <authorList>
            <person name="Varghese N."/>
            <person name="Submissions S."/>
        </authorList>
    </citation>
    <scope>NUCLEOTIDE SEQUENCE [LARGE SCALE GENOMIC DNA]</scope>
    <source>
        <strain evidence="5">DSM 26348</strain>
    </source>
</reference>
<gene>
    <name evidence="4" type="ORF">SAMN05421753_12372</name>
</gene>
<dbReference type="EMBL" id="FOQD01000023">
    <property type="protein sequence ID" value="SFJ55491.1"/>
    <property type="molecule type" value="Genomic_DNA"/>
</dbReference>
<dbReference type="Pfam" id="PF13905">
    <property type="entry name" value="Thioredoxin_8"/>
    <property type="match status" value="1"/>
</dbReference>
<dbReference type="STRING" id="1576369.SAMN05421753_12372"/>
<evidence type="ECO:0000313" key="4">
    <source>
        <dbReference type="EMBL" id="SFJ55491.1"/>
    </source>
</evidence>
<protein>
    <submittedName>
        <fullName evidence="4">Thiol-disulfide isomerase or thioredoxin</fullName>
    </submittedName>
</protein>
<dbReference type="InterPro" id="IPR001258">
    <property type="entry name" value="NHL_repeat"/>
</dbReference>